<dbReference type="RefSeq" id="WP_180990761.1">
    <property type="nucleotide sequence ID" value="NZ_LJIW01000002.1"/>
</dbReference>
<comment type="caution">
    <text evidence="2">The sequence shown here is derived from an EMBL/GenBank/DDBJ whole genome shotgun (WGS) entry which is preliminary data.</text>
</comment>
<evidence type="ECO:0000313" key="2">
    <source>
        <dbReference type="EMBL" id="PNG89736.1"/>
    </source>
</evidence>
<dbReference type="EMBL" id="LJIW01000002">
    <property type="protein sequence ID" value="PNG89736.1"/>
    <property type="molecule type" value="Genomic_DNA"/>
</dbReference>
<dbReference type="Proteomes" id="UP000236520">
    <property type="component" value="Unassembled WGS sequence"/>
</dbReference>
<dbReference type="InterPro" id="IPR006119">
    <property type="entry name" value="Resolv_N"/>
</dbReference>
<evidence type="ECO:0000313" key="3">
    <source>
        <dbReference type="Proteomes" id="UP000236520"/>
    </source>
</evidence>
<dbReference type="InterPro" id="IPR036162">
    <property type="entry name" value="Resolvase-like_N_sf"/>
</dbReference>
<dbReference type="GO" id="GO:0000150">
    <property type="term" value="F:DNA strand exchange activity"/>
    <property type="evidence" value="ECO:0007669"/>
    <property type="project" value="InterPro"/>
</dbReference>
<dbReference type="GO" id="GO:0003677">
    <property type="term" value="F:DNA binding"/>
    <property type="evidence" value="ECO:0007669"/>
    <property type="project" value="InterPro"/>
</dbReference>
<dbReference type="AlphaFoldDB" id="A0A2J7YNZ4"/>
<proteinExistence type="predicted"/>
<organism evidence="2 3">
    <name type="scientific">Streptomyces malaysiensis</name>
    <dbReference type="NCBI Taxonomy" id="92644"/>
    <lineage>
        <taxon>Bacteria</taxon>
        <taxon>Bacillati</taxon>
        <taxon>Actinomycetota</taxon>
        <taxon>Actinomycetes</taxon>
        <taxon>Kitasatosporales</taxon>
        <taxon>Streptomycetaceae</taxon>
        <taxon>Streptomyces</taxon>
        <taxon>Streptomyces violaceusniger group</taxon>
    </lineage>
</organism>
<dbReference type="Pfam" id="PF00239">
    <property type="entry name" value="Resolvase"/>
    <property type="match status" value="1"/>
</dbReference>
<dbReference type="SMART" id="SM00857">
    <property type="entry name" value="Resolvase"/>
    <property type="match status" value="1"/>
</dbReference>
<dbReference type="SUPFAM" id="SSF53041">
    <property type="entry name" value="Resolvase-like"/>
    <property type="match status" value="1"/>
</dbReference>
<protein>
    <recommendedName>
        <fullName evidence="1">Resolvase/invertase-type recombinase catalytic domain-containing protein</fullName>
    </recommendedName>
</protein>
<sequence length="115" mass="12501">MTGTRLIGYAHLRQDPSDFRAQLARLRLLGVAEDDIYWDHRASQAGLADALAACRPGDMLTVTSLDRLAPSPEALEELTGVLIDREVRLNVGSLVTNPANEEGRSLFESILLATA</sequence>
<reference evidence="2 3" key="1">
    <citation type="submission" date="2015-09" db="EMBL/GenBank/DDBJ databases">
        <title>Genome sequence, genome mining and natural product profiling of a biocontrol bacterium Streptomyces malaysiensis F913.</title>
        <authorList>
            <person name="Xu Y."/>
            <person name="Wei J."/>
            <person name="Xie J."/>
            <person name="Li T."/>
            <person name="Zhou Z."/>
        </authorList>
    </citation>
    <scope>NUCLEOTIDE SEQUENCE [LARGE SCALE GENOMIC DNA]</scope>
    <source>
        <strain evidence="2 3">F913</strain>
    </source>
</reference>
<feature type="domain" description="Resolvase/invertase-type recombinase catalytic" evidence="1">
    <location>
        <begin position="6"/>
        <end position="105"/>
    </location>
</feature>
<dbReference type="Gene3D" id="3.40.50.1390">
    <property type="entry name" value="Resolvase, N-terminal catalytic domain"/>
    <property type="match status" value="1"/>
</dbReference>
<gene>
    <name evidence="2" type="ORF">SMF913_25201</name>
</gene>
<evidence type="ECO:0000259" key="1">
    <source>
        <dbReference type="SMART" id="SM00857"/>
    </source>
</evidence>
<name>A0A2J7YNZ4_STRMQ</name>
<keyword evidence="3" id="KW-1185">Reference proteome</keyword>
<accession>A0A2J7YNZ4</accession>